<dbReference type="EMBL" id="ADLF01000001">
    <property type="protein sequence ID" value="EKU92600.1"/>
    <property type="molecule type" value="Genomic_DNA"/>
</dbReference>
<comment type="caution">
    <text evidence="1">The sequence shown here is derived from an EMBL/GenBank/DDBJ whole genome shotgun (WGS) entry which is preliminary data.</text>
</comment>
<evidence type="ECO:0000313" key="1">
    <source>
        <dbReference type="EMBL" id="EKU92600.1"/>
    </source>
</evidence>
<evidence type="ECO:0000313" key="2">
    <source>
        <dbReference type="Proteomes" id="UP000009872"/>
    </source>
</evidence>
<dbReference type="HOGENOM" id="CLU_3363289_0_0_10"/>
<dbReference type="Proteomes" id="UP000009872">
    <property type="component" value="Unassembled WGS sequence"/>
</dbReference>
<dbReference type="AlphaFoldDB" id="K9ETR8"/>
<dbReference type="STRING" id="742727.HMPREF9447_00257"/>
<sequence length="35" mass="4216">MLYTLLLNENSNGMFAVYNKEQQVNNNAYRRYLET</sequence>
<reference evidence="1 2" key="1">
    <citation type="submission" date="2012-09" db="EMBL/GenBank/DDBJ databases">
        <title>The Genome Sequence of Bacteroides oleiciplenus YIT 12058.</title>
        <authorList>
            <consortium name="The Broad Institute Genome Sequencing Platform"/>
            <person name="Earl A."/>
            <person name="Ward D."/>
            <person name="Feldgarden M."/>
            <person name="Gevers D."/>
            <person name="Morotomi M."/>
            <person name="Walker B."/>
            <person name="Young S.K."/>
            <person name="Zeng Q."/>
            <person name="Gargeya S."/>
            <person name="Fitzgerald M."/>
            <person name="Haas B."/>
            <person name="Abouelleil A."/>
            <person name="Alvarado L."/>
            <person name="Arachchi H.M."/>
            <person name="Berlin A.M."/>
            <person name="Chapman S.B."/>
            <person name="Goldberg J."/>
            <person name="Griggs A."/>
            <person name="Gujja S."/>
            <person name="Hansen M."/>
            <person name="Howarth C."/>
            <person name="Imamovic A."/>
            <person name="Larimer J."/>
            <person name="McCowen C."/>
            <person name="Montmayeur A."/>
            <person name="Murphy C."/>
            <person name="Neiman D."/>
            <person name="Pearson M."/>
            <person name="Priest M."/>
            <person name="Roberts A."/>
            <person name="Saif S."/>
            <person name="Shea T."/>
            <person name="Sisk P."/>
            <person name="Sykes S."/>
            <person name="Wortman J."/>
            <person name="Nusbaum C."/>
            <person name="Birren B."/>
        </authorList>
    </citation>
    <scope>NUCLEOTIDE SEQUENCE [LARGE SCALE GENOMIC DNA]</scope>
    <source>
        <strain evidence="1 2">YIT 12058</strain>
    </source>
</reference>
<organism evidence="1 2">
    <name type="scientific">Bacteroides oleiciplenus YIT 12058</name>
    <dbReference type="NCBI Taxonomy" id="742727"/>
    <lineage>
        <taxon>Bacteria</taxon>
        <taxon>Pseudomonadati</taxon>
        <taxon>Bacteroidota</taxon>
        <taxon>Bacteroidia</taxon>
        <taxon>Bacteroidales</taxon>
        <taxon>Bacteroidaceae</taxon>
        <taxon>Bacteroides</taxon>
    </lineage>
</organism>
<protein>
    <submittedName>
        <fullName evidence="1">Uncharacterized protein</fullName>
    </submittedName>
</protein>
<name>K9ETR8_9BACE</name>
<proteinExistence type="predicted"/>
<accession>K9ETR8</accession>
<gene>
    <name evidence="1" type="ORF">HMPREF9447_00257</name>
</gene>
<keyword evidence="2" id="KW-1185">Reference proteome</keyword>